<sequence length="228" mass="25051">MLHPVLSIVFPYTECVGLTYEEVPGRHMGDICALYYAIAAPFKARTRNKYHSELIEHCFSRAVRNGLVTYRLGKSASPGDTNTNGRRFGQTEDPLEREIESYLVNIIGASKTAHLLGKELMSSPYPIPASGNQNLTSNSVQNISSSSPLGSLPFSSTGRENESSSPSMLLPTNTYQTSSSEASSQIGSESFTQGKSLHSYVRVTTKVSYPTSNNFILIFTFLSTCLWR</sequence>
<organism evidence="2 3">
    <name type="scientific">Schistosoma mekongi</name>
    <name type="common">Parasitic worm</name>
    <dbReference type="NCBI Taxonomy" id="38744"/>
    <lineage>
        <taxon>Eukaryota</taxon>
        <taxon>Metazoa</taxon>
        <taxon>Spiralia</taxon>
        <taxon>Lophotrochozoa</taxon>
        <taxon>Platyhelminthes</taxon>
        <taxon>Trematoda</taxon>
        <taxon>Digenea</taxon>
        <taxon>Strigeidida</taxon>
        <taxon>Schistosomatoidea</taxon>
        <taxon>Schistosomatidae</taxon>
        <taxon>Schistosoma</taxon>
    </lineage>
</organism>
<evidence type="ECO:0000313" key="3">
    <source>
        <dbReference type="Proteomes" id="UP001292079"/>
    </source>
</evidence>
<reference evidence="2" key="2">
    <citation type="journal article" date="2023" name="Infect Dis Poverty">
        <title>Chromosome-scale genome of the human blood fluke Schistosoma mekongi and its implications for public health.</title>
        <authorList>
            <person name="Zhou M."/>
            <person name="Xu L."/>
            <person name="Xu D."/>
            <person name="Chen W."/>
            <person name="Khan J."/>
            <person name="Hu Y."/>
            <person name="Huang H."/>
            <person name="Wei H."/>
            <person name="Zhang Y."/>
            <person name="Chusongsang P."/>
            <person name="Tanasarnprasert K."/>
            <person name="Hu X."/>
            <person name="Limpanont Y."/>
            <person name="Lv Z."/>
        </authorList>
    </citation>
    <scope>NUCLEOTIDE SEQUENCE</scope>
    <source>
        <strain evidence="2">LV_2022a</strain>
    </source>
</reference>
<keyword evidence="3" id="KW-1185">Reference proteome</keyword>
<gene>
    <name evidence="2" type="ORF">MN116_008829</name>
</gene>
<evidence type="ECO:0000256" key="1">
    <source>
        <dbReference type="SAM" id="MobiDB-lite"/>
    </source>
</evidence>
<dbReference type="AlphaFoldDB" id="A0AAE1Z4F6"/>
<feature type="region of interest" description="Disordered" evidence="1">
    <location>
        <begin position="74"/>
        <end position="93"/>
    </location>
</feature>
<feature type="region of interest" description="Disordered" evidence="1">
    <location>
        <begin position="132"/>
        <end position="186"/>
    </location>
</feature>
<reference evidence="2" key="1">
    <citation type="submission" date="2022-04" db="EMBL/GenBank/DDBJ databases">
        <authorList>
            <person name="Xu L."/>
            <person name="Lv Z."/>
        </authorList>
    </citation>
    <scope>NUCLEOTIDE SEQUENCE</scope>
    <source>
        <strain evidence="2">LV_2022a</strain>
    </source>
</reference>
<name>A0AAE1Z4F6_SCHME</name>
<accession>A0AAE1Z4F6</accession>
<feature type="compositionally biased region" description="Low complexity" evidence="1">
    <location>
        <begin position="137"/>
        <end position="156"/>
    </location>
</feature>
<dbReference type="EMBL" id="JALJAT010000123">
    <property type="protein sequence ID" value="KAK4467391.1"/>
    <property type="molecule type" value="Genomic_DNA"/>
</dbReference>
<comment type="caution">
    <text evidence="2">The sequence shown here is derived from an EMBL/GenBank/DDBJ whole genome shotgun (WGS) entry which is preliminary data.</text>
</comment>
<proteinExistence type="predicted"/>
<feature type="compositionally biased region" description="Polar residues" evidence="1">
    <location>
        <begin position="163"/>
        <end position="177"/>
    </location>
</feature>
<evidence type="ECO:0000313" key="2">
    <source>
        <dbReference type="EMBL" id="KAK4467391.1"/>
    </source>
</evidence>
<protein>
    <submittedName>
        <fullName evidence="2">Uncharacterized protein</fullName>
    </submittedName>
</protein>
<dbReference type="Proteomes" id="UP001292079">
    <property type="component" value="Unassembled WGS sequence"/>
</dbReference>